<keyword evidence="2" id="KW-1185">Reference proteome</keyword>
<gene>
    <name evidence="1" type="ORF">ADM99_14595</name>
</gene>
<sequence length="75" mass="8381">MSFDQNEYDIFKILVTAVSLGSLIPGLTGQLTYSPCSGVEAVLMAESIPKRWKNGKKVLDFPHKKTYYTNADQQP</sequence>
<comment type="caution">
    <text evidence="1">The sequence shown here is derived from an EMBL/GenBank/DDBJ whole genome shotgun (WGS) entry which is preliminary data.</text>
</comment>
<protein>
    <submittedName>
        <fullName evidence="1">Uncharacterized protein</fullName>
    </submittedName>
</protein>
<proteinExistence type="predicted"/>
<accession>A0A0P6WKS4</accession>
<name>A0A0P6WKS4_9CHLR</name>
<evidence type="ECO:0000313" key="2">
    <source>
        <dbReference type="Proteomes" id="UP000050430"/>
    </source>
</evidence>
<organism evidence="1 2">
    <name type="scientific">Leptolinea tardivitalis</name>
    <dbReference type="NCBI Taxonomy" id="229920"/>
    <lineage>
        <taxon>Bacteria</taxon>
        <taxon>Bacillati</taxon>
        <taxon>Chloroflexota</taxon>
        <taxon>Anaerolineae</taxon>
        <taxon>Anaerolineales</taxon>
        <taxon>Anaerolineaceae</taxon>
        <taxon>Leptolinea</taxon>
    </lineage>
</organism>
<dbReference type="EMBL" id="LGCK01000014">
    <property type="protein sequence ID" value="KPL70381.1"/>
    <property type="molecule type" value="Genomic_DNA"/>
</dbReference>
<evidence type="ECO:0000313" key="1">
    <source>
        <dbReference type="EMBL" id="KPL70381.1"/>
    </source>
</evidence>
<dbReference type="Proteomes" id="UP000050430">
    <property type="component" value="Unassembled WGS sequence"/>
</dbReference>
<dbReference type="AlphaFoldDB" id="A0A0P6WKS4"/>
<reference evidence="1 2" key="1">
    <citation type="submission" date="2015-07" db="EMBL/GenBank/DDBJ databases">
        <title>Genome sequence of Leptolinea tardivitalis DSM 16556.</title>
        <authorList>
            <person name="Hemp J."/>
            <person name="Ward L.M."/>
            <person name="Pace L.A."/>
            <person name="Fischer W.W."/>
        </authorList>
    </citation>
    <scope>NUCLEOTIDE SEQUENCE [LARGE SCALE GENOMIC DNA]</scope>
    <source>
        <strain evidence="1 2">YMTK-2</strain>
    </source>
</reference>